<dbReference type="Proteomes" id="UP000298324">
    <property type="component" value="Unassembled WGS sequence"/>
</dbReference>
<protein>
    <submittedName>
        <fullName evidence="1">Uncharacterized protein</fullName>
    </submittedName>
</protein>
<evidence type="ECO:0000313" key="1">
    <source>
        <dbReference type="EMBL" id="TEB05005.1"/>
    </source>
</evidence>
<gene>
    <name evidence="1" type="ORF">Psch_03768</name>
</gene>
<proteinExistence type="predicted"/>
<reference evidence="1 2" key="1">
    <citation type="journal article" date="2018" name="Environ. Microbiol.">
        <title>Novel energy conservation strategies and behaviour of Pelotomaculum schinkii driving syntrophic propionate catabolism.</title>
        <authorList>
            <person name="Hidalgo-Ahumada C.A.P."/>
            <person name="Nobu M.K."/>
            <person name="Narihiro T."/>
            <person name="Tamaki H."/>
            <person name="Liu W.T."/>
            <person name="Kamagata Y."/>
            <person name="Stams A.J.M."/>
            <person name="Imachi H."/>
            <person name="Sousa D.Z."/>
        </authorList>
    </citation>
    <scope>NUCLEOTIDE SEQUENCE [LARGE SCALE GENOMIC DNA]</scope>
    <source>
        <strain evidence="1 2">HH</strain>
    </source>
</reference>
<name>A0A4Y7R7Q7_9FIRM</name>
<comment type="caution">
    <text evidence="1">The sequence shown here is derived from an EMBL/GenBank/DDBJ whole genome shotgun (WGS) entry which is preliminary data.</text>
</comment>
<organism evidence="1 2">
    <name type="scientific">Pelotomaculum schinkii</name>
    <dbReference type="NCBI Taxonomy" id="78350"/>
    <lineage>
        <taxon>Bacteria</taxon>
        <taxon>Bacillati</taxon>
        <taxon>Bacillota</taxon>
        <taxon>Clostridia</taxon>
        <taxon>Eubacteriales</taxon>
        <taxon>Desulfotomaculaceae</taxon>
        <taxon>Pelotomaculum</taxon>
    </lineage>
</organism>
<keyword evidence="2" id="KW-1185">Reference proteome</keyword>
<sequence length="64" mass="7383">MENARILDERLRKIISEISGRTGSEIKKDLLGDLGECFQTAIEEHARKETNRLLELLKKAIEKM</sequence>
<dbReference type="RefSeq" id="WP_190259278.1">
    <property type="nucleotide sequence ID" value="NZ_QFGA01000003.1"/>
</dbReference>
<dbReference type="EMBL" id="QFGA01000003">
    <property type="protein sequence ID" value="TEB05005.1"/>
    <property type="molecule type" value="Genomic_DNA"/>
</dbReference>
<accession>A0A4Y7R7Q7</accession>
<evidence type="ECO:0000313" key="2">
    <source>
        <dbReference type="Proteomes" id="UP000298324"/>
    </source>
</evidence>
<dbReference type="AlphaFoldDB" id="A0A4Y7R7Q7"/>